<dbReference type="PANTHER" id="PTHR15893:SF0">
    <property type="entry name" value="LARGE RIBOSOMAL SUBUNIT PROTEIN BL27M"/>
    <property type="match status" value="1"/>
</dbReference>
<name>A0A9W4SB00_9GLOM</name>
<keyword evidence="6" id="KW-1185">Reference proteome</keyword>
<dbReference type="AlphaFoldDB" id="A0A9W4SB00"/>
<evidence type="ECO:0000256" key="2">
    <source>
        <dbReference type="ARBA" id="ARBA00022980"/>
    </source>
</evidence>
<comment type="similarity">
    <text evidence="1">Belongs to the bacterial ribosomal protein bL27 family.</text>
</comment>
<dbReference type="Proteomes" id="UP001153678">
    <property type="component" value="Unassembled WGS sequence"/>
</dbReference>
<evidence type="ECO:0000256" key="4">
    <source>
        <dbReference type="ARBA" id="ARBA00035267"/>
    </source>
</evidence>
<dbReference type="EMBL" id="CAMKVN010000030">
    <property type="protein sequence ID" value="CAI2162273.1"/>
    <property type="molecule type" value="Genomic_DNA"/>
</dbReference>
<dbReference type="Pfam" id="PF01016">
    <property type="entry name" value="Ribosomal_L27"/>
    <property type="match status" value="1"/>
</dbReference>
<proteinExistence type="inferred from homology"/>
<dbReference type="GO" id="GO:0003735">
    <property type="term" value="F:structural constituent of ribosome"/>
    <property type="evidence" value="ECO:0007669"/>
    <property type="project" value="InterPro"/>
</dbReference>
<dbReference type="InterPro" id="IPR001684">
    <property type="entry name" value="Ribosomal_bL27"/>
</dbReference>
<keyword evidence="3" id="KW-0687">Ribonucleoprotein</keyword>
<evidence type="ECO:0000256" key="3">
    <source>
        <dbReference type="ARBA" id="ARBA00023274"/>
    </source>
</evidence>
<reference evidence="5" key="1">
    <citation type="submission" date="2022-08" db="EMBL/GenBank/DDBJ databases">
        <authorList>
            <person name="Kallberg Y."/>
            <person name="Tangrot J."/>
            <person name="Rosling A."/>
        </authorList>
    </citation>
    <scope>NUCLEOTIDE SEQUENCE</scope>
    <source>
        <strain evidence="5">Wild A</strain>
    </source>
</reference>
<protein>
    <recommendedName>
        <fullName evidence="4">Large ribosomal subunit protein bL27m</fullName>
    </recommendedName>
</protein>
<dbReference type="PANTHER" id="PTHR15893">
    <property type="entry name" value="RIBOSOMAL PROTEIN L27"/>
    <property type="match status" value="1"/>
</dbReference>
<organism evidence="5 6">
    <name type="scientific">Funneliformis geosporum</name>
    <dbReference type="NCBI Taxonomy" id="1117311"/>
    <lineage>
        <taxon>Eukaryota</taxon>
        <taxon>Fungi</taxon>
        <taxon>Fungi incertae sedis</taxon>
        <taxon>Mucoromycota</taxon>
        <taxon>Glomeromycotina</taxon>
        <taxon>Glomeromycetes</taxon>
        <taxon>Glomerales</taxon>
        <taxon>Glomeraceae</taxon>
        <taxon>Funneliformis</taxon>
    </lineage>
</organism>
<dbReference type="PRINTS" id="PR00063">
    <property type="entry name" value="RIBOSOMALL27"/>
</dbReference>
<sequence length="113" mass="12728">MVIFQLDLQFFAQKKGGGSASTNRSHDSISKRLGVKKFGGEQVRGGNIIICQRGTKYKIKKSDESVFFGKTYNIHAKYDGVVSYYNQGGRKKRTFVTVLSKPNKEQEAQTIEE</sequence>
<dbReference type="OrthoDB" id="1867012at2759"/>
<evidence type="ECO:0000313" key="5">
    <source>
        <dbReference type="EMBL" id="CAI2162273.1"/>
    </source>
</evidence>
<dbReference type="GO" id="GO:0005762">
    <property type="term" value="C:mitochondrial large ribosomal subunit"/>
    <property type="evidence" value="ECO:0007669"/>
    <property type="project" value="TreeGrafter"/>
</dbReference>
<dbReference type="SUPFAM" id="SSF110324">
    <property type="entry name" value="Ribosomal L27 protein-like"/>
    <property type="match status" value="1"/>
</dbReference>
<gene>
    <name evidence="5" type="ORF">FWILDA_LOCUS474</name>
</gene>
<evidence type="ECO:0000313" key="6">
    <source>
        <dbReference type="Proteomes" id="UP001153678"/>
    </source>
</evidence>
<accession>A0A9W4SB00</accession>
<dbReference type="GO" id="GO:0006412">
    <property type="term" value="P:translation"/>
    <property type="evidence" value="ECO:0007669"/>
    <property type="project" value="InterPro"/>
</dbReference>
<keyword evidence="2" id="KW-0689">Ribosomal protein</keyword>
<comment type="caution">
    <text evidence="5">The sequence shown here is derived from an EMBL/GenBank/DDBJ whole genome shotgun (WGS) entry which is preliminary data.</text>
</comment>
<evidence type="ECO:0000256" key="1">
    <source>
        <dbReference type="ARBA" id="ARBA00010797"/>
    </source>
</evidence>
<dbReference type="Gene3D" id="2.40.50.100">
    <property type="match status" value="1"/>
</dbReference>